<feature type="transmembrane region" description="Helical" evidence="8">
    <location>
        <begin position="288"/>
        <end position="316"/>
    </location>
</feature>
<keyword evidence="5" id="KW-0256">Endoplasmic reticulum</keyword>
<dbReference type="PANTHER" id="PTHR10778">
    <property type="entry name" value="SOLUTE CARRIER FAMILY 35 MEMBER B"/>
    <property type="match status" value="1"/>
</dbReference>
<dbReference type="OrthoDB" id="78344at2759"/>
<evidence type="ECO:0000313" key="9">
    <source>
        <dbReference type="EMBL" id="OXA55456.1"/>
    </source>
</evidence>
<dbReference type="InterPro" id="IPR037185">
    <property type="entry name" value="EmrE-like"/>
</dbReference>
<comment type="similarity">
    <text evidence="2">Belongs to the nucleotide-sugar transporter family. SLC35B subfamily.</text>
</comment>
<name>A0A226EFJ8_FOLCA</name>
<evidence type="ECO:0000256" key="7">
    <source>
        <dbReference type="ARBA" id="ARBA00023136"/>
    </source>
</evidence>
<proteinExistence type="inferred from homology"/>
<dbReference type="SUPFAM" id="SSF103481">
    <property type="entry name" value="Multidrug resistance efflux transporter EmrE"/>
    <property type="match status" value="2"/>
</dbReference>
<feature type="transmembrane region" description="Helical" evidence="8">
    <location>
        <begin position="216"/>
        <end position="234"/>
    </location>
</feature>
<keyword evidence="10" id="KW-1185">Reference proteome</keyword>
<evidence type="ECO:0000256" key="2">
    <source>
        <dbReference type="ARBA" id="ARBA00010694"/>
    </source>
</evidence>
<gene>
    <name evidence="9" type="ORF">Fcan01_10057</name>
</gene>
<dbReference type="GO" id="GO:0005460">
    <property type="term" value="F:UDP-glucose transmembrane transporter activity"/>
    <property type="evidence" value="ECO:0007669"/>
    <property type="project" value="TreeGrafter"/>
</dbReference>
<feature type="transmembrane region" description="Helical" evidence="8">
    <location>
        <begin position="246"/>
        <end position="268"/>
    </location>
</feature>
<dbReference type="Pfam" id="PF08449">
    <property type="entry name" value="UAA"/>
    <property type="match status" value="1"/>
</dbReference>
<dbReference type="STRING" id="158441.A0A226EFJ8"/>
<reference evidence="9 10" key="1">
    <citation type="submission" date="2015-12" db="EMBL/GenBank/DDBJ databases">
        <title>The genome of Folsomia candida.</title>
        <authorList>
            <person name="Faddeeva A."/>
            <person name="Derks M.F."/>
            <person name="Anvar Y."/>
            <person name="Smit S."/>
            <person name="Van Straalen N."/>
            <person name="Roelofs D."/>
        </authorList>
    </citation>
    <scope>NUCLEOTIDE SEQUENCE [LARGE SCALE GENOMIC DNA]</scope>
    <source>
        <strain evidence="9 10">VU population</strain>
        <tissue evidence="9">Whole body</tissue>
    </source>
</reference>
<evidence type="ECO:0000256" key="5">
    <source>
        <dbReference type="ARBA" id="ARBA00022824"/>
    </source>
</evidence>
<evidence type="ECO:0000313" key="10">
    <source>
        <dbReference type="Proteomes" id="UP000198287"/>
    </source>
</evidence>
<dbReference type="EMBL" id="LNIX01000004">
    <property type="protein sequence ID" value="OXA55456.1"/>
    <property type="molecule type" value="Genomic_DNA"/>
</dbReference>
<dbReference type="AlphaFoldDB" id="A0A226EFJ8"/>
<dbReference type="Proteomes" id="UP000198287">
    <property type="component" value="Unassembled WGS sequence"/>
</dbReference>
<evidence type="ECO:0000256" key="3">
    <source>
        <dbReference type="ARBA" id="ARBA00022448"/>
    </source>
</evidence>
<dbReference type="GO" id="GO:0000139">
    <property type="term" value="C:Golgi membrane"/>
    <property type="evidence" value="ECO:0007669"/>
    <property type="project" value="TreeGrafter"/>
</dbReference>
<dbReference type="OMA" id="CGAIGQV"/>
<feature type="transmembrane region" description="Helical" evidence="8">
    <location>
        <begin position="91"/>
        <end position="113"/>
    </location>
</feature>
<dbReference type="InterPro" id="IPR013657">
    <property type="entry name" value="SCL35B1-4/HUT1"/>
</dbReference>
<comment type="subcellular location">
    <subcellularLocation>
        <location evidence="1">Endoplasmic reticulum membrane</location>
        <topology evidence="1">Multi-pass membrane protein</topology>
    </subcellularLocation>
</comment>
<comment type="caution">
    <text evidence="9">The sequence shown here is derived from an EMBL/GenBank/DDBJ whole genome shotgun (WGS) entry which is preliminary data.</text>
</comment>
<feature type="transmembrane region" description="Helical" evidence="8">
    <location>
        <begin position="12"/>
        <end position="32"/>
    </location>
</feature>
<keyword evidence="3" id="KW-0813">Transport</keyword>
<evidence type="ECO:0000256" key="1">
    <source>
        <dbReference type="ARBA" id="ARBA00004477"/>
    </source>
</evidence>
<feature type="transmembrane region" description="Helical" evidence="8">
    <location>
        <begin position="174"/>
        <end position="195"/>
    </location>
</feature>
<keyword evidence="6 8" id="KW-1133">Transmembrane helix</keyword>
<evidence type="ECO:0008006" key="11">
    <source>
        <dbReference type="Google" id="ProtNLM"/>
    </source>
</evidence>
<feature type="transmembrane region" description="Helical" evidence="8">
    <location>
        <begin position="145"/>
        <end position="162"/>
    </location>
</feature>
<sequence length="321" mass="35941">MTTDLKHPSNKTRLKFIGNALGVFVCFFFYGILQEAITKGTYTIDEETTEKFVYTLSLVCVQCVVNYFYAEILLKTWQKPKSTDAKVEVKLYGVCSLTYLLAMVSSNMALQWVPYPTQVIGKSCKPIPVMILGVLLGGRSYSLRKYLFVLLIVLGVALFMYKPRNSPSSLVANATMTGELLLIMSLSMDGLTGAVQERMRHGSQRPNSATMMKMMNLFSIVYSFSAILLTGEIFTFSQFCVRHPEVLWKIFSFSVMSALGQFFIYVLVTDFGPLPCSIVTTTRKFFTVLASVIFFGNVLSETQWLGALLVFVGLGLDSVYM</sequence>
<keyword evidence="4 8" id="KW-0812">Transmembrane</keyword>
<dbReference type="GO" id="GO:0005789">
    <property type="term" value="C:endoplasmic reticulum membrane"/>
    <property type="evidence" value="ECO:0007669"/>
    <property type="project" value="UniProtKB-SubCell"/>
</dbReference>
<evidence type="ECO:0000256" key="4">
    <source>
        <dbReference type="ARBA" id="ARBA00022692"/>
    </source>
</evidence>
<accession>A0A226EFJ8</accession>
<dbReference type="PANTHER" id="PTHR10778:SF10">
    <property type="entry name" value="SOLUTE CARRIER FAMILY 35 MEMBER B1"/>
    <property type="match status" value="1"/>
</dbReference>
<protein>
    <recommendedName>
        <fullName evidence="11">Solute carrier family 35 member B1</fullName>
    </recommendedName>
</protein>
<evidence type="ECO:0000256" key="8">
    <source>
        <dbReference type="SAM" id="Phobius"/>
    </source>
</evidence>
<keyword evidence="7 8" id="KW-0472">Membrane</keyword>
<organism evidence="9 10">
    <name type="scientific">Folsomia candida</name>
    <name type="common">Springtail</name>
    <dbReference type="NCBI Taxonomy" id="158441"/>
    <lineage>
        <taxon>Eukaryota</taxon>
        <taxon>Metazoa</taxon>
        <taxon>Ecdysozoa</taxon>
        <taxon>Arthropoda</taxon>
        <taxon>Hexapoda</taxon>
        <taxon>Collembola</taxon>
        <taxon>Entomobryomorpha</taxon>
        <taxon>Isotomoidea</taxon>
        <taxon>Isotomidae</taxon>
        <taxon>Proisotominae</taxon>
        <taxon>Folsomia</taxon>
    </lineage>
</organism>
<feature type="transmembrane region" description="Helical" evidence="8">
    <location>
        <begin position="52"/>
        <end position="70"/>
    </location>
</feature>
<feature type="transmembrane region" description="Helical" evidence="8">
    <location>
        <begin position="119"/>
        <end position="138"/>
    </location>
</feature>
<evidence type="ECO:0000256" key="6">
    <source>
        <dbReference type="ARBA" id="ARBA00022989"/>
    </source>
</evidence>
<dbReference type="GO" id="GO:0005459">
    <property type="term" value="F:UDP-galactose transmembrane transporter activity"/>
    <property type="evidence" value="ECO:0007669"/>
    <property type="project" value="TreeGrafter"/>
</dbReference>